<keyword evidence="3" id="KW-0804">Transcription</keyword>
<dbReference type="PANTHER" id="PTHR30055">
    <property type="entry name" value="HTH-TYPE TRANSCRIPTIONAL REGULATOR RUTR"/>
    <property type="match status" value="1"/>
</dbReference>
<gene>
    <name evidence="6" type="ORF">FB471_6437</name>
</gene>
<name>A0A542CTX2_AMYCI</name>
<dbReference type="Proteomes" id="UP000320876">
    <property type="component" value="Unassembled WGS sequence"/>
</dbReference>
<evidence type="ECO:0000256" key="2">
    <source>
        <dbReference type="ARBA" id="ARBA00023125"/>
    </source>
</evidence>
<dbReference type="OrthoDB" id="3869819at2"/>
<dbReference type="Gene3D" id="1.10.357.10">
    <property type="entry name" value="Tetracycline Repressor, domain 2"/>
    <property type="match status" value="1"/>
</dbReference>
<sequence length="189" mass="20199">MPENSRPRRRADAERSRAAILRAAATVLGRQPDAGIDEIARAAGVTRQTVYAHFSTRDKLVEAVLEQVTAEVVAAMDTVTTGEGESAAAVLVRLLDVSTDAAGRYPLLGAQPIAADTAHDLHGPIVERFAEVIRRGRRSGEFGCDLPLEWLLAAIIALAHTAADEVTSGTLPAEEARRALSLSVSRLLW</sequence>
<evidence type="ECO:0000256" key="4">
    <source>
        <dbReference type="PROSITE-ProRule" id="PRU00335"/>
    </source>
</evidence>
<reference evidence="6 7" key="1">
    <citation type="submission" date="2019-06" db="EMBL/GenBank/DDBJ databases">
        <title>Sequencing the genomes of 1000 actinobacteria strains.</title>
        <authorList>
            <person name="Klenk H.-P."/>
        </authorList>
    </citation>
    <scope>NUCLEOTIDE SEQUENCE [LARGE SCALE GENOMIC DNA]</scope>
    <source>
        <strain evidence="6 7">DSM 45679</strain>
    </source>
</reference>
<protein>
    <submittedName>
        <fullName evidence="6">TetR family transcriptional regulator</fullName>
    </submittedName>
</protein>
<evidence type="ECO:0000256" key="1">
    <source>
        <dbReference type="ARBA" id="ARBA00023015"/>
    </source>
</evidence>
<dbReference type="PROSITE" id="PS50977">
    <property type="entry name" value="HTH_TETR_2"/>
    <property type="match status" value="1"/>
</dbReference>
<evidence type="ECO:0000256" key="3">
    <source>
        <dbReference type="ARBA" id="ARBA00023163"/>
    </source>
</evidence>
<dbReference type="InterPro" id="IPR050109">
    <property type="entry name" value="HTH-type_TetR-like_transc_reg"/>
</dbReference>
<accession>A0A542CTX2</accession>
<dbReference type="Pfam" id="PF00440">
    <property type="entry name" value="TetR_N"/>
    <property type="match status" value="1"/>
</dbReference>
<dbReference type="PANTHER" id="PTHR30055:SF234">
    <property type="entry name" value="HTH-TYPE TRANSCRIPTIONAL REGULATOR BETI"/>
    <property type="match status" value="1"/>
</dbReference>
<feature type="domain" description="HTH tetR-type" evidence="5">
    <location>
        <begin position="14"/>
        <end position="72"/>
    </location>
</feature>
<dbReference type="InterPro" id="IPR009057">
    <property type="entry name" value="Homeodomain-like_sf"/>
</dbReference>
<evidence type="ECO:0000313" key="6">
    <source>
        <dbReference type="EMBL" id="TQI94275.1"/>
    </source>
</evidence>
<keyword evidence="1" id="KW-0805">Transcription regulation</keyword>
<evidence type="ECO:0000313" key="7">
    <source>
        <dbReference type="Proteomes" id="UP000320876"/>
    </source>
</evidence>
<comment type="caution">
    <text evidence="6">The sequence shown here is derived from an EMBL/GenBank/DDBJ whole genome shotgun (WGS) entry which is preliminary data.</text>
</comment>
<dbReference type="GO" id="GO:0000976">
    <property type="term" value="F:transcription cis-regulatory region binding"/>
    <property type="evidence" value="ECO:0007669"/>
    <property type="project" value="TreeGrafter"/>
</dbReference>
<dbReference type="InterPro" id="IPR001647">
    <property type="entry name" value="HTH_TetR"/>
</dbReference>
<dbReference type="AlphaFoldDB" id="A0A542CTX2"/>
<dbReference type="EMBL" id="VFML01000002">
    <property type="protein sequence ID" value="TQI94275.1"/>
    <property type="molecule type" value="Genomic_DNA"/>
</dbReference>
<dbReference type="InterPro" id="IPR036271">
    <property type="entry name" value="Tet_transcr_reg_TetR-rel_C_sf"/>
</dbReference>
<dbReference type="GO" id="GO:0003700">
    <property type="term" value="F:DNA-binding transcription factor activity"/>
    <property type="evidence" value="ECO:0007669"/>
    <property type="project" value="TreeGrafter"/>
</dbReference>
<keyword evidence="7" id="KW-1185">Reference proteome</keyword>
<proteinExistence type="predicted"/>
<organism evidence="6 7">
    <name type="scientific">Amycolatopsis cihanbeyliensis</name>
    <dbReference type="NCBI Taxonomy" id="1128664"/>
    <lineage>
        <taxon>Bacteria</taxon>
        <taxon>Bacillati</taxon>
        <taxon>Actinomycetota</taxon>
        <taxon>Actinomycetes</taxon>
        <taxon>Pseudonocardiales</taxon>
        <taxon>Pseudonocardiaceae</taxon>
        <taxon>Amycolatopsis</taxon>
    </lineage>
</organism>
<dbReference type="RefSeq" id="WP_142003524.1">
    <property type="nucleotide sequence ID" value="NZ_VFML01000002.1"/>
</dbReference>
<dbReference type="SUPFAM" id="SSF48498">
    <property type="entry name" value="Tetracyclin repressor-like, C-terminal domain"/>
    <property type="match status" value="1"/>
</dbReference>
<keyword evidence="2 4" id="KW-0238">DNA-binding</keyword>
<dbReference type="SUPFAM" id="SSF46689">
    <property type="entry name" value="Homeodomain-like"/>
    <property type="match status" value="1"/>
</dbReference>
<evidence type="ECO:0000259" key="5">
    <source>
        <dbReference type="PROSITE" id="PS50977"/>
    </source>
</evidence>
<feature type="DNA-binding region" description="H-T-H motif" evidence="4">
    <location>
        <begin position="35"/>
        <end position="54"/>
    </location>
</feature>